<dbReference type="Pfam" id="PF17775">
    <property type="entry name" value="YchJ_M-like"/>
    <property type="match status" value="1"/>
</dbReference>
<accession>A0ABP9CZ38</accession>
<organism evidence="3 4">
    <name type="scientific">Tomitella cavernea</name>
    <dbReference type="NCBI Taxonomy" id="1387982"/>
    <lineage>
        <taxon>Bacteria</taxon>
        <taxon>Bacillati</taxon>
        <taxon>Actinomycetota</taxon>
        <taxon>Actinomycetes</taxon>
        <taxon>Mycobacteriales</taxon>
        <taxon>Tomitella</taxon>
    </lineage>
</organism>
<evidence type="ECO:0000259" key="2">
    <source>
        <dbReference type="Pfam" id="PF17775"/>
    </source>
</evidence>
<dbReference type="Gene3D" id="3.10.450.50">
    <property type="match status" value="1"/>
</dbReference>
<keyword evidence="4" id="KW-1185">Reference proteome</keyword>
<reference evidence="4" key="1">
    <citation type="journal article" date="2019" name="Int. J. Syst. Evol. Microbiol.">
        <title>The Global Catalogue of Microorganisms (GCM) 10K type strain sequencing project: providing services to taxonomists for standard genome sequencing and annotation.</title>
        <authorList>
            <consortium name="The Broad Institute Genomics Platform"/>
            <consortium name="The Broad Institute Genome Sequencing Center for Infectious Disease"/>
            <person name="Wu L."/>
            <person name="Ma J."/>
        </authorList>
    </citation>
    <scope>NUCLEOTIDE SEQUENCE [LARGE SCALE GENOMIC DNA]</scope>
    <source>
        <strain evidence="4">JCM 18542</strain>
    </source>
</reference>
<dbReference type="SUPFAM" id="SSF54427">
    <property type="entry name" value="NTF2-like"/>
    <property type="match status" value="1"/>
</dbReference>
<comment type="caution">
    <text evidence="3">The sequence shown here is derived from an EMBL/GenBank/DDBJ whole genome shotgun (WGS) entry which is preliminary data.</text>
</comment>
<dbReference type="HAMAP" id="MF_00612">
    <property type="entry name" value="UPF0225"/>
    <property type="match status" value="1"/>
</dbReference>
<comment type="similarity">
    <text evidence="1">Belongs to the UPF0225 family.</text>
</comment>
<protein>
    <recommendedName>
        <fullName evidence="1">UPF0225 protein GCM10023353_33340</fullName>
    </recommendedName>
</protein>
<dbReference type="InterPro" id="IPR032710">
    <property type="entry name" value="NTF2-like_dom_sf"/>
</dbReference>
<evidence type="ECO:0000313" key="3">
    <source>
        <dbReference type="EMBL" id="GAA4822234.1"/>
    </source>
</evidence>
<dbReference type="Proteomes" id="UP001500839">
    <property type="component" value="Unassembled WGS sequence"/>
</dbReference>
<dbReference type="InterPro" id="IPR023006">
    <property type="entry name" value="YchJ-like"/>
</dbReference>
<sequence length="144" mass="15798">MSDFRRDGALRPDAPCPCGFGPPYAECCGRFHGEDGGAPATAPTAEKLMRSRYTAFVAGHADYLLRTWHPDTRPRTLTLDPGVQWTRLTIVATTGGGLLEQAGTVEFVAQYHTRGPGGSFQRGRQHENSRFARVDGEWVYQGTV</sequence>
<dbReference type="RefSeq" id="WP_200174791.1">
    <property type="nucleotide sequence ID" value="NZ_BAABKQ010000001.1"/>
</dbReference>
<feature type="domain" description="YchJ-like middle NTF2-like" evidence="2">
    <location>
        <begin position="44"/>
        <end position="141"/>
    </location>
</feature>
<evidence type="ECO:0000256" key="1">
    <source>
        <dbReference type="HAMAP-Rule" id="MF_00612"/>
    </source>
</evidence>
<gene>
    <name evidence="3" type="ORF">GCM10023353_33340</name>
</gene>
<dbReference type="InterPro" id="IPR048469">
    <property type="entry name" value="YchJ-like_M"/>
</dbReference>
<name>A0ABP9CZ38_9ACTN</name>
<evidence type="ECO:0000313" key="4">
    <source>
        <dbReference type="Proteomes" id="UP001500839"/>
    </source>
</evidence>
<proteinExistence type="inferred from homology"/>
<dbReference type="EMBL" id="BAABKQ010000001">
    <property type="protein sequence ID" value="GAA4822234.1"/>
    <property type="molecule type" value="Genomic_DNA"/>
</dbReference>